<organism evidence="2 3">
    <name type="scientific">Microbotryum saponariae</name>
    <dbReference type="NCBI Taxonomy" id="289078"/>
    <lineage>
        <taxon>Eukaryota</taxon>
        <taxon>Fungi</taxon>
        <taxon>Dikarya</taxon>
        <taxon>Basidiomycota</taxon>
        <taxon>Pucciniomycotina</taxon>
        <taxon>Microbotryomycetes</taxon>
        <taxon>Microbotryales</taxon>
        <taxon>Microbotryaceae</taxon>
        <taxon>Microbotryum</taxon>
    </lineage>
</organism>
<dbReference type="EMBL" id="FMWP01000013">
    <property type="protein sequence ID" value="SCZ89265.1"/>
    <property type="molecule type" value="Genomic_DNA"/>
</dbReference>
<sequence>MSPIAAAHDNLFESPLDLVPRQASSLVDSAFSQVDSDSTTTRPVNTPAARDGFVQVRERKRTLRRSTNPDEDSKARWASTTHSTAVKLPLYESPTLLRSRGLPSGLSSPQPILIRRSLSLEPNDTQKVTLRVIAAYVVIIAILWHNLCWKPDTRLLTLIGSLSVTVKWILYPLKMLTIAFHEFGHAATGCCTGARIKSITLDPREGGCTMMSGGISAITLPAGYLGSSLIGALLIFCGFDIVASKIASFVLAVAFIIILWWGRKDWLTIVTILVSVGLLVAGWFIAHGAALRYEVLFIGVMSALYSVWDIFDDLILRKVNESDASVFAKRYGGSSACWGVLWAIVSVVFMAAGILCGLLVFKDSFSEQAADSAKFLPTRLLF</sequence>
<feature type="transmembrane region" description="Helical" evidence="1">
    <location>
        <begin position="128"/>
        <end position="147"/>
    </location>
</feature>
<evidence type="ECO:0000313" key="2">
    <source>
        <dbReference type="EMBL" id="SCZ89265.1"/>
    </source>
</evidence>
<proteinExistence type="predicted"/>
<keyword evidence="1" id="KW-1133">Transmembrane helix</keyword>
<feature type="transmembrane region" description="Helical" evidence="1">
    <location>
        <begin position="293"/>
        <end position="311"/>
    </location>
</feature>
<feature type="transmembrane region" description="Helical" evidence="1">
    <location>
        <begin position="266"/>
        <end position="286"/>
    </location>
</feature>
<feature type="transmembrane region" description="Helical" evidence="1">
    <location>
        <begin position="233"/>
        <end position="260"/>
    </location>
</feature>
<feature type="transmembrane region" description="Helical" evidence="1">
    <location>
        <begin position="340"/>
        <end position="361"/>
    </location>
</feature>
<dbReference type="STRING" id="289078.A0A2X0MDK1"/>
<dbReference type="AlphaFoldDB" id="A0A2X0MDK1"/>
<dbReference type="Pfam" id="PF13398">
    <property type="entry name" value="Peptidase_M50B"/>
    <property type="match status" value="1"/>
</dbReference>
<reference evidence="3" key="1">
    <citation type="submission" date="2016-10" db="EMBL/GenBank/DDBJ databases">
        <authorList>
            <person name="Jeantristanb JTB J.-T."/>
            <person name="Ricardo R."/>
        </authorList>
    </citation>
    <scope>NUCLEOTIDE SEQUENCE [LARGE SCALE GENOMIC DNA]</scope>
</reference>
<protein>
    <submittedName>
        <fullName evidence="2">BZ3500_MvSof-1268-A1-R1_Chr1-1g01068 protein</fullName>
    </submittedName>
</protein>
<dbReference type="Proteomes" id="UP000249723">
    <property type="component" value="Unassembled WGS sequence"/>
</dbReference>
<keyword evidence="3" id="KW-1185">Reference proteome</keyword>
<feature type="transmembrane region" description="Helical" evidence="1">
    <location>
        <begin position="153"/>
        <end position="171"/>
    </location>
</feature>
<evidence type="ECO:0000256" key="1">
    <source>
        <dbReference type="SAM" id="Phobius"/>
    </source>
</evidence>
<name>A0A2X0MDK1_9BASI</name>
<evidence type="ECO:0000313" key="3">
    <source>
        <dbReference type="Proteomes" id="UP000249723"/>
    </source>
</evidence>
<accession>A0A2X0MDK1</accession>
<dbReference type="OrthoDB" id="40823at2759"/>
<keyword evidence="1" id="KW-0812">Transmembrane</keyword>
<gene>
    <name evidence="2" type="ORF">BZ3500_MVSOF-1268-A1-R1_CHR1-1G01068</name>
</gene>
<dbReference type="InterPro" id="IPR049500">
    <property type="entry name" value="Peptidase_M50B-like"/>
</dbReference>
<dbReference type="PANTHER" id="PTHR33979">
    <property type="entry name" value="OS02G0221600 PROTEIN"/>
    <property type="match status" value="1"/>
</dbReference>
<keyword evidence="1" id="KW-0472">Membrane</keyword>
<dbReference type="PANTHER" id="PTHR33979:SF2">
    <property type="entry name" value="PEPTIDASE M50B-LIKE-DOMAIN-CONTAINING PROTEIN"/>
    <property type="match status" value="1"/>
</dbReference>